<keyword evidence="3 7" id="KW-0812">Transmembrane</keyword>
<dbReference type="PANTHER" id="PTHR23505">
    <property type="entry name" value="SPINSTER"/>
    <property type="match status" value="1"/>
</dbReference>
<gene>
    <name evidence="9" type="ORF">ACFY1D_18370</name>
</gene>
<name>A0ABW6UKW3_9ACTN</name>
<protein>
    <submittedName>
        <fullName evidence="9">MFS transporter</fullName>
    </submittedName>
</protein>
<evidence type="ECO:0000256" key="4">
    <source>
        <dbReference type="ARBA" id="ARBA00022989"/>
    </source>
</evidence>
<evidence type="ECO:0000313" key="10">
    <source>
        <dbReference type="Proteomes" id="UP001602058"/>
    </source>
</evidence>
<keyword evidence="2" id="KW-0813">Transport</keyword>
<feature type="transmembrane region" description="Helical" evidence="7">
    <location>
        <begin position="355"/>
        <end position="378"/>
    </location>
</feature>
<dbReference type="PANTHER" id="PTHR23505:SF79">
    <property type="entry name" value="PROTEIN SPINSTER"/>
    <property type="match status" value="1"/>
</dbReference>
<feature type="transmembrane region" description="Helical" evidence="7">
    <location>
        <begin position="459"/>
        <end position="479"/>
    </location>
</feature>
<dbReference type="EMBL" id="JBIAWJ010000008">
    <property type="protein sequence ID" value="MFF4523363.1"/>
    <property type="molecule type" value="Genomic_DNA"/>
</dbReference>
<evidence type="ECO:0000313" key="9">
    <source>
        <dbReference type="EMBL" id="MFF4523363.1"/>
    </source>
</evidence>
<dbReference type="InterPro" id="IPR020846">
    <property type="entry name" value="MFS_dom"/>
</dbReference>
<dbReference type="SUPFAM" id="SSF103473">
    <property type="entry name" value="MFS general substrate transporter"/>
    <property type="match status" value="1"/>
</dbReference>
<evidence type="ECO:0000256" key="7">
    <source>
        <dbReference type="SAM" id="Phobius"/>
    </source>
</evidence>
<feature type="transmembrane region" description="Helical" evidence="7">
    <location>
        <begin position="322"/>
        <end position="343"/>
    </location>
</feature>
<comment type="subcellular location">
    <subcellularLocation>
        <location evidence="1">Cell membrane</location>
        <topology evidence="1">Multi-pass membrane protein</topology>
    </subcellularLocation>
</comment>
<feature type="transmembrane region" description="Helical" evidence="7">
    <location>
        <begin position="151"/>
        <end position="172"/>
    </location>
</feature>
<evidence type="ECO:0000256" key="5">
    <source>
        <dbReference type="ARBA" id="ARBA00023136"/>
    </source>
</evidence>
<comment type="caution">
    <text evidence="9">The sequence shown here is derived from an EMBL/GenBank/DDBJ whole genome shotgun (WGS) entry which is preliminary data.</text>
</comment>
<evidence type="ECO:0000256" key="1">
    <source>
        <dbReference type="ARBA" id="ARBA00004651"/>
    </source>
</evidence>
<feature type="compositionally biased region" description="Basic and acidic residues" evidence="6">
    <location>
        <begin position="212"/>
        <end position="231"/>
    </location>
</feature>
<dbReference type="Gene3D" id="1.20.1250.20">
    <property type="entry name" value="MFS general substrate transporter like domains"/>
    <property type="match status" value="1"/>
</dbReference>
<feature type="region of interest" description="Disordered" evidence="6">
    <location>
        <begin position="203"/>
        <end position="254"/>
    </location>
</feature>
<feature type="transmembrane region" description="Helical" evidence="7">
    <location>
        <begin position="178"/>
        <end position="196"/>
    </location>
</feature>
<dbReference type="PROSITE" id="PS50850">
    <property type="entry name" value="MFS"/>
    <property type="match status" value="1"/>
</dbReference>
<dbReference type="RefSeq" id="WP_387887622.1">
    <property type="nucleotide sequence ID" value="NZ_JBIAWJ010000008.1"/>
</dbReference>
<feature type="domain" description="Major facilitator superfamily (MFS) profile" evidence="8">
    <location>
        <begin position="26"/>
        <end position="483"/>
    </location>
</feature>
<reference evidence="9 10" key="1">
    <citation type="submission" date="2024-10" db="EMBL/GenBank/DDBJ databases">
        <title>The Natural Products Discovery Center: Release of the First 8490 Sequenced Strains for Exploring Actinobacteria Biosynthetic Diversity.</title>
        <authorList>
            <person name="Kalkreuter E."/>
            <person name="Kautsar S.A."/>
            <person name="Yang D."/>
            <person name="Bader C.D."/>
            <person name="Teijaro C.N."/>
            <person name="Fluegel L."/>
            <person name="Davis C.M."/>
            <person name="Simpson J.R."/>
            <person name="Lauterbach L."/>
            <person name="Steele A.D."/>
            <person name="Gui C."/>
            <person name="Meng S."/>
            <person name="Li G."/>
            <person name="Viehrig K."/>
            <person name="Ye F."/>
            <person name="Su P."/>
            <person name="Kiefer A.F."/>
            <person name="Nichols A."/>
            <person name="Cepeda A.J."/>
            <person name="Yan W."/>
            <person name="Fan B."/>
            <person name="Jiang Y."/>
            <person name="Adhikari A."/>
            <person name="Zheng C.-J."/>
            <person name="Schuster L."/>
            <person name="Cowan T.M."/>
            <person name="Smanski M.J."/>
            <person name="Chevrette M.G."/>
            <person name="De Carvalho L.P.S."/>
            <person name="Shen B."/>
        </authorList>
    </citation>
    <scope>NUCLEOTIDE SEQUENCE [LARGE SCALE GENOMIC DNA]</scope>
    <source>
        <strain evidence="9 10">NPDC001390</strain>
    </source>
</reference>
<dbReference type="Pfam" id="PF07690">
    <property type="entry name" value="MFS_1"/>
    <property type="match status" value="1"/>
</dbReference>
<evidence type="ECO:0000259" key="8">
    <source>
        <dbReference type="PROSITE" id="PS50850"/>
    </source>
</evidence>
<sequence>MKGPEPARALFDRGIRAVGGRARARVVSTLAATLAVDGADKGAVSAMAPQLRDTFGINNIQIGLLVSVVALSGAVFTIPVGLLADRTRRTRLLALSVTLWVAAMILAGASPSYGWLLSSRAALGAVSATAGPTIASLMGDYFPIKERARMYGLVLAGELVGTGLGFALSGSIGSFLTWRFAFWWLVIPGSALVWFLRRLPEPARGGQARPAGDQEHTLDEREVPEGGDRGEPQQTAQPPEAGRQDGDPAGEAARRARVEPHEHLVLDSDPREASKWWSVRYVLRVRTNVVLIMASALGYFYFTGLRSFATLYTTDHYGLSTSVATSLALVVGVGALGGVLSGGRIADRLLSGGRVNARALVPTVCMLTVPVFIASALYTTSLAVALPLLMVGTLLLGAANPPLDAARLDILPPLLWGTGEGVRTMLRTLCEAAAPTLFGYFSTTVFAGHGGDSGTALEYTLLFFLLTLVAAGLLGLVAMRSYPRDVATAEASTQRIEKSLRAPGEREH</sequence>
<feature type="transmembrane region" description="Helical" evidence="7">
    <location>
        <begin position="281"/>
        <end position="302"/>
    </location>
</feature>
<evidence type="ECO:0000256" key="6">
    <source>
        <dbReference type="SAM" id="MobiDB-lite"/>
    </source>
</evidence>
<dbReference type="Proteomes" id="UP001602058">
    <property type="component" value="Unassembled WGS sequence"/>
</dbReference>
<feature type="transmembrane region" description="Helical" evidence="7">
    <location>
        <begin position="91"/>
        <end position="109"/>
    </location>
</feature>
<accession>A0ABW6UKW3</accession>
<keyword evidence="4 7" id="KW-1133">Transmembrane helix</keyword>
<feature type="transmembrane region" description="Helical" evidence="7">
    <location>
        <begin position="60"/>
        <end position="84"/>
    </location>
</feature>
<dbReference type="InterPro" id="IPR036259">
    <property type="entry name" value="MFS_trans_sf"/>
</dbReference>
<feature type="transmembrane region" description="Helical" evidence="7">
    <location>
        <begin position="121"/>
        <end position="139"/>
    </location>
</feature>
<organism evidence="9 10">
    <name type="scientific">Streptomyces bluensis</name>
    <dbReference type="NCBI Taxonomy" id="33897"/>
    <lineage>
        <taxon>Bacteria</taxon>
        <taxon>Bacillati</taxon>
        <taxon>Actinomycetota</taxon>
        <taxon>Actinomycetes</taxon>
        <taxon>Kitasatosporales</taxon>
        <taxon>Streptomycetaceae</taxon>
        <taxon>Streptomyces</taxon>
    </lineage>
</organism>
<feature type="compositionally biased region" description="Basic and acidic residues" evidence="6">
    <location>
        <begin position="242"/>
        <end position="254"/>
    </location>
</feature>
<keyword evidence="10" id="KW-1185">Reference proteome</keyword>
<dbReference type="InterPro" id="IPR044770">
    <property type="entry name" value="MFS_spinster-like"/>
</dbReference>
<dbReference type="InterPro" id="IPR011701">
    <property type="entry name" value="MFS"/>
</dbReference>
<evidence type="ECO:0000256" key="2">
    <source>
        <dbReference type="ARBA" id="ARBA00022448"/>
    </source>
</evidence>
<evidence type="ECO:0000256" key="3">
    <source>
        <dbReference type="ARBA" id="ARBA00022692"/>
    </source>
</evidence>
<proteinExistence type="predicted"/>
<keyword evidence="5 7" id="KW-0472">Membrane</keyword>